<protein>
    <recommendedName>
        <fullName evidence="1">DUF7587 domain-containing protein</fullName>
    </recommendedName>
</protein>
<sequence>MIFSQTSKLPTVSQTKLQGSSPQFLGAYLFRVHTLIPQSNDCRIESAAVSRQLDDTNIFDLKKIEAITMIEEHLAWRNSWSDNFVSWTCSLLFALQYAIYRYYVDFGEHNFEDIQISVVNTAGIARGSFISARSLMLAYGIDGIGRMELSPNDLQDEFLSQGTIDVIGVSITTNLAILLESGLYDLIPELDLESEKKFLWRRVKQLRAQFSQHPKVASDGEMIQLRQLITKTFGGTWEIPMTAYFLSLRSSYDHVDLLCSELQRGFSGPAIHQAAKWTNEKMSKLSNIDIPEVQQYLKIMSKSYQTQTRPDIESTTEIPLVMLPQIIFNNTDFSYSRRSKFDDLRVTCLPVSEPLEGSLLGYGIA</sequence>
<dbReference type="Proteomes" id="UP001629113">
    <property type="component" value="Unassembled WGS sequence"/>
</dbReference>
<dbReference type="InterPro" id="IPR056009">
    <property type="entry name" value="DUF7587"/>
</dbReference>
<gene>
    <name evidence="2" type="ORF">PVAG01_09516</name>
</gene>
<name>A0ABR4P7N7_9HELO</name>
<proteinExistence type="predicted"/>
<keyword evidence="3" id="KW-1185">Reference proteome</keyword>
<evidence type="ECO:0000313" key="2">
    <source>
        <dbReference type="EMBL" id="KAL3419294.1"/>
    </source>
</evidence>
<accession>A0ABR4P7N7</accession>
<evidence type="ECO:0000259" key="1">
    <source>
        <dbReference type="Pfam" id="PF24494"/>
    </source>
</evidence>
<reference evidence="2 3" key="1">
    <citation type="submission" date="2024-06" db="EMBL/GenBank/DDBJ databases">
        <title>Complete genome of Phlyctema vagabunda strain 19-DSS-EL-015.</title>
        <authorList>
            <person name="Fiorenzani C."/>
        </authorList>
    </citation>
    <scope>NUCLEOTIDE SEQUENCE [LARGE SCALE GENOMIC DNA]</scope>
    <source>
        <strain evidence="2 3">19-DSS-EL-015</strain>
    </source>
</reference>
<feature type="domain" description="DUF7587" evidence="1">
    <location>
        <begin position="28"/>
        <end position="164"/>
    </location>
</feature>
<comment type="caution">
    <text evidence="2">The sequence shown here is derived from an EMBL/GenBank/DDBJ whole genome shotgun (WGS) entry which is preliminary data.</text>
</comment>
<dbReference type="Pfam" id="PF24494">
    <property type="entry name" value="DUF7587"/>
    <property type="match status" value="1"/>
</dbReference>
<organism evidence="2 3">
    <name type="scientific">Phlyctema vagabunda</name>
    <dbReference type="NCBI Taxonomy" id="108571"/>
    <lineage>
        <taxon>Eukaryota</taxon>
        <taxon>Fungi</taxon>
        <taxon>Dikarya</taxon>
        <taxon>Ascomycota</taxon>
        <taxon>Pezizomycotina</taxon>
        <taxon>Leotiomycetes</taxon>
        <taxon>Helotiales</taxon>
        <taxon>Dermateaceae</taxon>
        <taxon>Phlyctema</taxon>
    </lineage>
</organism>
<evidence type="ECO:0000313" key="3">
    <source>
        <dbReference type="Proteomes" id="UP001629113"/>
    </source>
</evidence>
<dbReference type="EMBL" id="JBFCZG010000008">
    <property type="protein sequence ID" value="KAL3419294.1"/>
    <property type="molecule type" value="Genomic_DNA"/>
</dbReference>